<keyword evidence="10 11" id="KW-0998">Cell outer membrane</keyword>
<evidence type="ECO:0000256" key="1">
    <source>
        <dbReference type="ARBA" id="ARBA00004571"/>
    </source>
</evidence>
<evidence type="ECO:0000259" key="14">
    <source>
        <dbReference type="Pfam" id="PF00593"/>
    </source>
</evidence>
<feature type="signal peptide" evidence="13">
    <location>
        <begin position="1"/>
        <end position="24"/>
    </location>
</feature>
<evidence type="ECO:0000256" key="3">
    <source>
        <dbReference type="ARBA" id="ARBA00022452"/>
    </source>
</evidence>
<keyword evidence="5 11" id="KW-0812">Transmembrane</keyword>
<dbReference type="InterPro" id="IPR000531">
    <property type="entry name" value="Beta-barrel_TonB"/>
</dbReference>
<evidence type="ECO:0000256" key="8">
    <source>
        <dbReference type="ARBA" id="ARBA00023077"/>
    </source>
</evidence>
<proteinExistence type="inferred from homology"/>
<dbReference type="PROSITE" id="PS52016">
    <property type="entry name" value="TONB_DEPENDENT_REC_3"/>
    <property type="match status" value="1"/>
</dbReference>
<feature type="domain" description="TonB-dependent receptor-like beta-barrel" evidence="14">
    <location>
        <begin position="266"/>
        <end position="741"/>
    </location>
</feature>
<keyword evidence="13" id="KW-0732">Signal</keyword>
<keyword evidence="9 11" id="KW-0472">Membrane</keyword>
<evidence type="ECO:0000256" key="2">
    <source>
        <dbReference type="ARBA" id="ARBA00022448"/>
    </source>
</evidence>
<evidence type="ECO:0000256" key="9">
    <source>
        <dbReference type="ARBA" id="ARBA00023136"/>
    </source>
</evidence>
<reference evidence="16" key="1">
    <citation type="submission" date="2022-06" db="EMBL/GenBank/DDBJ databases">
        <title>Sphingomonas sp. nov. isolated from rhizosphere soil of tomato.</title>
        <authorList>
            <person name="Dong H."/>
            <person name="Gao R."/>
        </authorList>
    </citation>
    <scope>NUCLEOTIDE SEQUENCE</scope>
    <source>
        <strain evidence="16">MMSM24</strain>
    </source>
</reference>
<dbReference type="Gene3D" id="2.40.170.20">
    <property type="entry name" value="TonB-dependent receptor, beta-barrel domain"/>
    <property type="match status" value="1"/>
</dbReference>
<protein>
    <submittedName>
        <fullName evidence="16">TonB-dependent receptor</fullName>
    </submittedName>
</protein>
<dbReference type="GO" id="GO:0006826">
    <property type="term" value="P:iron ion transport"/>
    <property type="evidence" value="ECO:0007669"/>
    <property type="project" value="UniProtKB-KW"/>
</dbReference>
<keyword evidence="2 11" id="KW-0813">Transport</keyword>
<keyword evidence="7" id="KW-0406">Ion transport</keyword>
<evidence type="ECO:0000313" key="16">
    <source>
        <dbReference type="EMBL" id="MCW6536493.1"/>
    </source>
</evidence>
<evidence type="ECO:0000256" key="12">
    <source>
        <dbReference type="RuleBase" id="RU003357"/>
    </source>
</evidence>
<dbReference type="InterPro" id="IPR036942">
    <property type="entry name" value="Beta-barrel_TonB_sf"/>
</dbReference>
<dbReference type="EMBL" id="JANFAV010000013">
    <property type="protein sequence ID" value="MCW6536493.1"/>
    <property type="molecule type" value="Genomic_DNA"/>
</dbReference>
<gene>
    <name evidence="16" type="ORF">NEE01_17075</name>
</gene>
<evidence type="ECO:0000256" key="7">
    <source>
        <dbReference type="ARBA" id="ARBA00023065"/>
    </source>
</evidence>
<keyword evidence="17" id="KW-1185">Reference proteome</keyword>
<evidence type="ECO:0000256" key="10">
    <source>
        <dbReference type="ARBA" id="ARBA00023237"/>
    </source>
</evidence>
<keyword evidence="6" id="KW-0408">Iron</keyword>
<feature type="chain" id="PRO_5041409528" evidence="13">
    <location>
        <begin position="25"/>
        <end position="771"/>
    </location>
</feature>
<evidence type="ECO:0000256" key="4">
    <source>
        <dbReference type="ARBA" id="ARBA00022496"/>
    </source>
</evidence>
<dbReference type="PANTHER" id="PTHR32552:SF81">
    <property type="entry name" value="TONB-DEPENDENT OUTER MEMBRANE RECEPTOR"/>
    <property type="match status" value="1"/>
</dbReference>
<organism evidence="16 17">
    <name type="scientific">Sphingomonas lycopersici</name>
    <dbReference type="NCBI Taxonomy" id="2951807"/>
    <lineage>
        <taxon>Bacteria</taxon>
        <taxon>Pseudomonadati</taxon>
        <taxon>Pseudomonadota</taxon>
        <taxon>Alphaproteobacteria</taxon>
        <taxon>Sphingomonadales</taxon>
        <taxon>Sphingomonadaceae</taxon>
        <taxon>Sphingomonas</taxon>
    </lineage>
</organism>
<evidence type="ECO:0000256" key="6">
    <source>
        <dbReference type="ARBA" id="ARBA00023004"/>
    </source>
</evidence>
<sequence length="771" mass="84192">MVLNSRKAGFFVGAVLLSSTAAVAQTAPAPAAEENVASTDIVVTAQRRAERLQEVPLAVTAMTSDDIKLRQINNTLDLVNYVPNLIGHNNTALGTANTYSLRGLANTESISTFDPPVGTYVDDIYISRQGANNFSFFDIERLEVLRGPQGTLFGRNTTGGAINVILRKPSDHITGYMDAGYGRYNRAQIRGSIDLPLNEKLLTKLSGYYTRADGYVKDRVTGQKLNGEESWGVRGALRALPSDTVTWDLAGSYTYSSVANLPNFRDAKTGERVSYTPFRNDRGLGAGLVSAGLADIPLGNVARSALVSSNLQIDVGDNAAINIITGYSYLRQKYMSDSFAGLSSASVVFDGVDFISGARGTSTPLVNDSWSKQFSQEIKVTGTTFGGFLSYVGGFYYVNERNWTNFANISVPLTGNPTVSGDRVMRNNTEAYAGYFQGDLHLTPKLTFTAGIRYTDEDKTITFTPNKSPLARSSAINQPFDTQDVLNAGIPTELRSKVWTPRFALNYKITPDVMVFGSVTKGFKSGGWNSRAYYASGAVAFTKETIWSYEGGIRSEFFDRKLRVNLTGFYFMDYDAQLPGGGYNPLTNTITYLTRNVADMENYGLEGEINLTPVRNFNLFWNFGLQHARYTNLNQATKDQIARCLAGNFANNCNTGIVTPTGGIGQPTRAPRFTSTLGANYSFDLGGGYSLQPSANWNYISGTWVSTSNDKAGFQPAHSLFNGGLTLASDAGWSVGVECSNCFNSTYKTSFLIYPYLNNPGTWMARVRYNF</sequence>
<feature type="domain" description="TonB-dependent receptor plug" evidence="15">
    <location>
        <begin position="52"/>
        <end position="161"/>
    </location>
</feature>
<accession>A0AA42CVE5</accession>
<dbReference type="InterPro" id="IPR039426">
    <property type="entry name" value="TonB-dep_rcpt-like"/>
</dbReference>
<dbReference type="SUPFAM" id="SSF56935">
    <property type="entry name" value="Porins"/>
    <property type="match status" value="1"/>
</dbReference>
<evidence type="ECO:0000256" key="11">
    <source>
        <dbReference type="PROSITE-ProRule" id="PRU01360"/>
    </source>
</evidence>
<keyword evidence="16" id="KW-0675">Receptor</keyword>
<dbReference type="GO" id="GO:0009279">
    <property type="term" value="C:cell outer membrane"/>
    <property type="evidence" value="ECO:0007669"/>
    <property type="project" value="UniProtKB-SubCell"/>
</dbReference>
<evidence type="ECO:0000256" key="5">
    <source>
        <dbReference type="ARBA" id="ARBA00022692"/>
    </source>
</evidence>
<comment type="similarity">
    <text evidence="11 12">Belongs to the TonB-dependent receptor family.</text>
</comment>
<evidence type="ECO:0000256" key="13">
    <source>
        <dbReference type="SAM" id="SignalP"/>
    </source>
</evidence>
<dbReference type="InterPro" id="IPR012910">
    <property type="entry name" value="Plug_dom"/>
</dbReference>
<dbReference type="Proteomes" id="UP001165565">
    <property type="component" value="Unassembled WGS sequence"/>
</dbReference>
<comment type="subcellular location">
    <subcellularLocation>
        <location evidence="1 11">Cell outer membrane</location>
        <topology evidence="1 11">Multi-pass membrane protein</topology>
    </subcellularLocation>
</comment>
<dbReference type="RefSeq" id="WP_179514579.1">
    <property type="nucleotide sequence ID" value="NZ_JANFAV010000013.1"/>
</dbReference>
<evidence type="ECO:0000313" key="17">
    <source>
        <dbReference type="Proteomes" id="UP001165565"/>
    </source>
</evidence>
<keyword evidence="8 12" id="KW-0798">TonB box</keyword>
<dbReference type="Pfam" id="PF00593">
    <property type="entry name" value="TonB_dep_Rec_b-barrel"/>
    <property type="match status" value="1"/>
</dbReference>
<dbReference type="Pfam" id="PF07715">
    <property type="entry name" value="Plug"/>
    <property type="match status" value="1"/>
</dbReference>
<keyword evidence="3 11" id="KW-1134">Transmembrane beta strand</keyword>
<dbReference type="AlphaFoldDB" id="A0AA42CVE5"/>
<name>A0AA42CVE5_9SPHN</name>
<dbReference type="PANTHER" id="PTHR32552">
    <property type="entry name" value="FERRICHROME IRON RECEPTOR-RELATED"/>
    <property type="match status" value="1"/>
</dbReference>
<keyword evidence="4" id="KW-0410">Iron transport</keyword>
<evidence type="ECO:0000259" key="15">
    <source>
        <dbReference type="Pfam" id="PF07715"/>
    </source>
</evidence>
<comment type="caution">
    <text evidence="16">The sequence shown here is derived from an EMBL/GenBank/DDBJ whole genome shotgun (WGS) entry which is preliminary data.</text>
</comment>